<dbReference type="EMBL" id="GBRH01208627">
    <property type="protein sequence ID" value="JAD89268.1"/>
    <property type="molecule type" value="Transcribed_RNA"/>
</dbReference>
<evidence type="ECO:0000313" key="1">
    <source>
        <dbReference type="EMBL" id="JAD89268.1"/>
    </source>
</evidence>
<name>A0A0A9DRE3_ARUDO</name>
<sequence length="66" mass="6919">MRLNGYGSDNGFLVSGATIPYSLILAPSCSAERSSKIARTLLYSSAFSSVSVLSLSSLSLQKSLSK</sequence>
<reference evidence="1" key="1">
    <citation type="submission" date="2014-09" db="EMBL/GenBank/DDBJ databases">
        <authorList>
            <person name="Magalhaes I.L.F."/>
            <person name="Oliveira U."/>
            <person name="Santos F.R."/>
            <person name="Vidigal T.H.D.A."/>
            <person name="Brescovit A.D."/>
            <person name="Santos A.J."/>
        </authorList>
    </citation>
    <scope>NUCLEOTIDE SEQUENCE</scope>
    <source>
        <tissue evidence="1">Shoot tissue taken approximately 20 cm above the soil surface</tissue>
    </source>
</reference>
<reference evidence="1" key="2">
    <citation type="journal article" date="2015" name="Data Brief">
        <title>Shoot transcriptome of the giant reed, Arundo donax.</title>
        <authorList>
            <person name="Barrero R.A."/>
            <person name="Guerrero F.D."/>
            <person name="Moolhuijzen P."/>
            <person name="Goolsby J.A."/>
            <person name="Tidwell J."/>
            <person name="Bellgard S.E."/>
            <person name="Bellgard M.I."/>
        </authorList>
    </citation>
    <scope>NUCLEOTIDE SEQUENCE</scope>
    <source>
        <tissue evidence="1">Shoot tissue taken approximately 20 cm above the soil surface</tissue>
    </source>
</reference>
<proteinExistence type="predicted"/>
<dbReference type="AlphaFoldDB" id="A0A0A9DRE3"/>
<accession>A0A0A9DRE3</accession>
<protein>
    <submittedName>
        <fullName evidence="1">Uncharacterized protein</fullName>
    </submittedName>
</protein>
<organism evidence="1">
    <name type="scientific">Arundo donax</name>
    <name type="common">Giant reed</name>
    <name type="synonym">Donax arundinaceus</name>
    <dbReference type="NCBI Taxonomy" id="35708"/>
    <lineage>
        <taxon>Eukaryota</taxon>
        <taxon>Viridiplantae</taxon>
        <taxon>Streptophyta</taxon>
        <taxon>Embryophyta</taxon>
        <taxon>Tracheophyta</taxon>
        <taxon>Spermatophyta</taxon>
        <taxon>Magnoliopsida</taxon>
        <taxon>Liliopsida</taxon>
        <taxon>Poales</taxon>
        <taxon>Poaceae</taxon>
        <taxon>PACMAD clade</taxon>
        <taxon>Arundinoideae</taxon>
        <taxon>Arundineae</taxon>
        <taxon>Arundo</taxon>
    </lineage>
</organism>